<dbReference type="EMBL" id="JFHR01000050">
    <property type="protein sequence ID" value="KEQ52160.1"/>
    <property type="molecule type" value="Genomic_DNA"/>
</dbReference>
<name>A0A081RAD7_SPHCR</name>
<dbReference type="InterPro" id="IPR008920">
    <property type="entry name" value="TF_FadR/GntR_C"/>
</dbReference>
<keyword evidence="2" id="KW-0238">DNA-binding</keyword>
<dbReference type="PATRIC" id="fig|46429.4.peg.3567"/>
<evidence type="ECO:0000313" key="6">
    <source>
        <dbReference type="Proteomes" id="UP000028411"/>
    </source>
</evidence>
<dbReference type="PANTHER" id="PTHR43537:SF45">
    <property type="entry name" value="GNTR FAMILY REGULATORY PROTEIN"/>
    <property type="match status" value="1"/>
</dbReference>
<dbReference type="Gene3D" id="1.10.10.10">
    <property type="entry name" value="Winged helix-like DNA-binding domain superfamily/Winged helix DNA-binding domain"/>
    <property type="match status" value="1"/>
</dbReference>
<dbReference type="SUPFAM" id="SSF46785">
    <property type="entry name" value="Winged helix' DNA-binding domain"/>
    <property type="match status" value="1"/>
</dbReference>
<dbReference type="RefSeq" id="WP_013848897.1">
    <property type="nucleotide sequence ID" value="NZ_JFHR01000050.1"/>
</dbReference>
<evidence type="ECO:0000313" key="5">
    <source>
        <dbReference type="EMBL" id="KEQ52160.1"/>
    </source>
</evidence>
<evidence type="ECO:0000259" key="4">
    <source>
        <dbReference type="Pfam" id="PF07729"/>
    </source>
</evidence>
<dbReference type="Pfam" id="PF07729">
    <property type="entry name" value="FCD"/>
    <property type="match status" value="1"/>
</dbReference>
<protein>
    <submittedName>
        <fullName evidence="5">GntR family transcriptional regulator</fullName>
    </submittedName>
</protein>
<dbReference type="GO" id="GO:0003677">
    <property type="term" value="F:DNA binding"/>
    <property type="evidence" value="ECO:0007669"/>
    <property type="project" value="UniProtKB-KW"/>
</dbReference>
<accession>A0A081RAD7</accession>
<dbReference type="AlphaFoldDB" id="A0A081RAD7"/>
<keyword evidence="1" id="KW-0805">Transcription regulation</keyword>
<dbReference type="Proteomes" id="UP000028411">
    <property type="component" value="Unassembled WGS sequence"/>
</dbReference>
<keyword evidence="3" id="KW-0804">Transcription</keyword>
<dbReference type="InterPro" id="IPR036388">
    <property type="entry name" value="WH-like_DNA-bd_sf"/>
</dbReference>
<feature type="domain" description="GntR C-terminal" evidence="4">
    <location>
        <begin position="102"/>
        <end position="213"/>
    </location>
</feature>
<sequence>MSIRKQNNREGLVTAAVAKLRDMIVAQPPESQIGSLPDLAKALGVGIVTVQQAARVLEHEGFLKVRRGPGGGYYGTRPDAEGLSQAISGFLALHHSAHPEAIDIITLLDCELMAAAARAPNEALREELAALVKSVDDRNTARQRGAFDQSLLDILYLMVDRPLMELLSRVAVHHYAEYPRGPVYGGSAGKQRWKRERRAIISAILDGDPERARFEALRRRREIMRQLDAAI</sequence>
<evidence type="ECO:0000256" key="1">
    <source>
        <dbReference type="ARBA" id="ARBA00023015"/>
    </source>
</evidence>
<gene>
    <name evidence="5" type="ORF">BV95_03578</name>
</gene>
<evidence type="ECO:0000256" key="2">
    <source>
        <dbReference type="ARBA" id="ARBA00023125"/>
    </source>
</evidence>
<dbReference type="PANTHER" id="PTHR43537">
    <property type="entry name" value="TRANSCRIPTIONAL REGULATOR, GNTR FAMILY"/>
    <property type="match status" value="1"/>
</dbReference>
<dbReference type="eggNOG" id="COG2186">
    <property type="taxonomic scope" value="Bacteria"/>
</dbReference>
<dbReference type="Gene3D" id="1.20.120.530">
    <property type="entry name" value="GntR ligand-binding domain-like"/>
    <property type="match status" value="1"/>
</dbReference>
<comment type="caution">
    <text evidence="5">The sequence shown here is derived from an EMBL/GenBank/DDBJ whole genome shotgun (WGS) entry which is preliminary data.</text>
</comment>
<dbReference type="InterPro" id="IPR036390">
    <property type="entry name" value="WH_DNA-bd_sf"/>
</dbReference>
<reference evidence="5 6" key="1">
    <citation type="submission" date="2014-02" db="EMBL/GenBank/DDBJ databases">
        <title>Whole genome sequence of Sphingobium chlorophenolicum NBRC 16172.</title>
        <authorList>
            <person name="Gan H.M."/>
            <person name="Gan H.Y."/>
            <person name="Chew T.H."/>
            <person name="Savka M.A."/>
        </authorList>
    </citation>
    <scope>NUCLEOTIDE SEQUENCE [LARGE SCALE GENOMIC DNA]</scope>
    <source>
        <strain evidence="5 6">NBRC 16172</strain>
    </source>
</reference>
<dbReference type="InterPro" id="IPR011711">
    <property type="entry name" value="GntR_C"/>
</dbReference>
<dbReference type="OrthoDB" id="7468994at2"/>
<proteinExistence type="predicted"/>
<dbReference type="SUPFAM" id="SSF48008">
    <property type="entry name" value="GntR ligand-binding domain-like"/>
    <property type="match status" value="1"/>
</dbReference>
<organism evidence="5 6">
    <name type="scientific">Sphingobium chlorophenolicum</name>
    <dbReference type="NCBI Taxonomy" id="46429"/>
    <lineage>
        <taxon>Bacteria</taxon>
        <taxon>Pseudomonadati</taxon>
        <taxon>Pseudomonadota</taxon>
        <taxon>Alphaproteobacteria</taxon>
        <taxon>Sphingomonadales</taxon>
        <taxon>Sphingomonadaceae</taxon>
        <taxon>Sphingobium</taxon>
    </lineage>
</organism>
<evidence type="ECO:0000256" key="3">
    <source>
        <dbReference type="ARBA" id="ARBA00023163"/>
    </source>
</evidence>